<reference evidence="1" key="1">
    <citation type="journal article" date="2017" name="Nature">
        <title>The genome of Chenopodium quinoa.</title>
        <authorList>
            <person name="Jarvis D.E."/>
            <person name="Ho Y.S."/>
            <person name="Lightfoot D.J."/>
            <person name="Schmoeckel S.M."/>
            <person name="Li B."/>
            <person name="Borm T.J.A."/>
            <person name="Ohyanagi H."/>
            <person name="Mineta K."/>
            <person name="Michell C.T."/>
            <person name="Saber N."/>
            <person name="Kharbatia N.M."/>
            <person name="Rupper R.R."/>
            <person name="Sharp A.R."/>
            <person name="Dally N."/>
            <person name="Boughton B.A."/>
            <person name="Woo Y.H."/>
            <person name="Gao G."/>
            <person name="Schijlen E.G.W.M."/>
            <person name="Guo X."/>
            <person name="Momin A.A."/>
            <person name="Negrao S."/>
            <person name="Al-Babili S."/>
            <person name="Gehring C."/>
            <person name="Roessner U."/>
            <person name="Jung C."/>
            <person name="Murphy K."/>
            <person name="Arold S.T."/>
            <person name="Gojobori T."/>
            <person name="van der Linden C.G."/>
            <person name="van Loo E.N."/>
            <person name="Jellen E.N."/>
            <person name="Maughan P.J."/>
            <person name="Tester M."/>
        </authorList>
    </citation>
    <scope>NUCLEOTIDE SEQUENCE [LARGE SCALE GENOMIC DNA]</scope>
    <source>
        <strain evidence="1">cv. PI 614886</strain>
    </source>
</reference>
<keyword evidence="2" id="KW-1185">Reference proteome</keyword>
<dbReference type="OMA" id="LTICHIT"/>
<accession>A0A803KVQ0</accession>
<evidence type="ECO:0000313" key="1">
    <source>
        <dbReference type="EnsemblPlants" id="AUR62003108-RA:cds"/>
    </source>
</evidence>
<dbReference type="Proteomes" id="UP000596660">
    <property type="component" value="Unplaced"/>
</dbReference>
<protein>
    <submittedName>
        <fullName evidence="1">Uncharacterized protein</fullName>
    </submittedName>
</protein>
<dbReference type="Gramene" id="AUR62003108-RA">
    <property type="protein sequence ID" value="AUR62003108-RA:cds"/>
    <property type="gene ID" value="AUR62003108"/>
</dbReference>
<sequence length="182" mass="20553">MYHPKKEGGMGFRNMSLFNNALLAKQGWRILTNENSLMAKILKGKYFPNSSFLDAAVSPAASYTWKSICNARWVLRKGVRKIIGSGASVDIWKDPWVPSLPDFRVDSVNRTSDQGRYMVDELLIEGSWDIGALVSLFSRVEIDAIRKIPTSMYNTDDCWTWMLAKSGDFSVRSAYNHLLSSS</sequence>
<reference evidence="1" key="2">
    <citation type="submission" date="2021-03" db="UniProtKB">
        <authorList>
            <consortium name="EnsemblPlants"/>
        </authorList>
    </citation>
    <scope>IDENTIFICATION</scope>
</reference>
<organism evidence="1 2">
    <name type="scientific">Chenopodium quinoa</name>
    <name type="common">Quinoa</name>
    <dbReference type="NCBI Taxonomy" id="63459"/>
    <lineage>
        <taxon>Eukaryota</taxon>
        <taxon>Viridiplantae</taxon>
        <taxon>Streptophyta</taxon>
        <taxon>Embryophyta</taxon>
        <taxon>Tracheophyta</taxon>
        <taxon>Spermatophyta</taxon>
        <taxon>Magnoliopsida</taxon>
        <taxon>eudicotyledons</taxon>
        <taxon>Gunneridae</taxon>
        <taxon>Pentapetalae</taxon>
        <taxon>Caryophyllales</taxon>
        <taxon>Chenopodiaceae</taxon>
        <taxon>Chenopodioideae</taxon>
        <taxon>Atripliceae</taxon>
        <taxon>Chenopodium</taxon>
    </lineage>
</organism>
<dbReference type="AlphaFoldDB" id="A0A803KVQ0"/>
<evidence type="ECO:0000313" key="2">
    <source>
        <dbReference type="Proteomes" id="UP000596660"/>
    </source>
</evidence>
<proteinExistence type="predicted"/>
<name>A0A803KVQ0_CHEQI</name>
<dbReference type="EnsemblPlants" id="AUR62003108-RA">
    <property type="protein sequence ID" value="AUR62003108-RA:cds"/>
    <property type="gene ID" value="AUR62003108"/>
</dbReference>